<dbReference type="AlphaFoldDB" id="J9GID6"/>
<accession>J9GID6</accession>
<gene>
    <name evidence="2" type="ORF">EVA_10187</name>
</gene>
<dbReference type="EMBL" id="AMCI01002850">
    <property type="protein sequence ID" value="EJX01708.1"/>
    <property type="molecule type" value="Genomic_DNA"/>
</dbReference>
<name>J9GID6_9ZZZZ</name>
<feature type="region of interest" description="Disordered" evidence="1">
    <location>
        <begin position="43"/>
        <end position="62"/>
    </location>
</feature>
<comment type="caution">
    <text evidence="2">The sequence shown here is derived from an EMBL/GenBank/DDBJ whole genome shotgun (WGS) entry which is preliminary data.</text>
</comment>
<organism evidence="2">
    <name type="scientific">gut metagenome</name>
    <dbReference type="NCBI Taxonomy" id="749906"/>
    <lineage>
        <taxon>unclassified sequences</taxon>
        <taxon>metagenomes</taxon>
        <taxon>organismal metagenomes</taxon>
    </lineage>
</organism>
<evidence type="ECO:0000256" key="1">
    <source>
        <dbReference type="SAM" id="MobiDB-lite"/>
    </source>
</evidence>
<evidence type="ECO:0000313" key="2">
    <source>
        <dbReference type="EMBL" id="EJX01708.1"/>
    </source>
</evidence>
<reference evidence="2" key="1">
    <citation type="journal article" date="2012" name="PLoS ONE">
        <title>Gene sets for utilization of primary and secondary nutrition supplies in the distal gut of endangered iberian lynx.</title>
        <authorList>
            <person name="Alcaide M."/>
            <person name="Messina E."/>
            <person name="Richter M."/>
            <person name="Bargiela R."/>
            <person name="Peplies J."/>
            <person name="Huws S.A."/>
            <person name="Newbold C.J."/>
            <person name="Golyshin P.N."/>
            <person name="Simon M.A."/>
            <person name="Lopez G."/>
            <person name="Yakimov M.M."/>
            <person name="Ferrer M."/>
        </authorList>
    </citation>
    <scope>NUCLEOTIDE SEQUENCE</scope>
</reference>
<proteinExistence type="predicted"/>
<protein>
    <submittedName>
        <fullName evidence="2">Uncharacterized protein</fullName>
    </submittedName>
</protein>
<sequence length="62" mass="6989">MLSAWIASLPPLRGQKNGEWSWRFCPYPHCFAFGSATNAHRPSSLPHIEESANKVHEHGCRS</sequence>
<feature type="compositionally biased region" description="Basic and acidic residues" evidence="1">
    <location>
        <begin position="47"/>
        <end position="62"/>
    </location>
</feature>